<dbReference type="RefSeq" id="WP_284313996.1">
    <property type="nucleotide sequence ID" value="NZ_BSPC01000037.1"/>
</dbReference>
<organism evidence="2 3">
    <name type="scientific">Labrys miyagiensis</name>
    <dbReference type="NCBI Taxonomy" id="346912"/>
    <lineage>
        <taxon>Bacteria</taxon>
        <taxon>Pseudomonadati</taxon>
        <taxon>Pseudomonadota</taxon>
        <taxon>Alphaproteobacteria</taxon>
        <taxon>Hyphomicrobiales</taxon>
        <taxon>Xanthobacteraceae</taxon>
        <taxon>Labrys</taxon>
    </lineage>
</organism>
<dbReference type="Proteomes" id="UP001156882">
    <property type="component" value="Unassembled WGS sequence"/>
</dbReference>
<comment type="caution">
    <text evidence="2">The sequence shown here is derived from an EMBL/GenBank/DDBJ whole genome shotgun (WGS) entry which is preliminary data.</text>
</comment>
<feature type="transmembrane region" description="Helical" evidence="1">
    <location>
        <begin position="172"/>
        <end position="193"/>
    </location>
</feature>
<keyword evidence="1" id="KW-0472">Membrane</keyword>
<feature type="transmembrane region" description="Helical" evidence="1">
    <location>
        <begin position="70"/>
        <end position="89"/>
    </location>
</feature>
<proteinExistence type="predicted"/>
<keyword evidence="1" id="KW-1133">Transmembrane helix</keyword>
<dbReference type="EMBL" id="BSPC01000037">
    <property type="protein sequence ID" value="GLS20916.1"/>
    <property type="molecule type" value="Genomic_DNA"/>
</dbReference>
<reference evidence="3" key="1">
    <citation type="journal article" date="2019" name="Int. J. Syst. Evol. Microbiol.">
        <title>The Global Catalogue of Microorganisms (GCM) 10K type strain sequencing project: providing services to taxonomists for standard genome sequencing and annotation.</title>
        <authorList>
            <consortium name="The Broad Institute Genomics Platform"/>
            <consortium name="The Broad Institute Genome Sequencing Center for Infectious Disease"/>
            <person name="Wu L."/>
            <person name="Ma J."/>
        </authorList>
    </citation>
    <scope>NUCLEOTIDE SEQUENCE [LARGE SCALE GENOMIC DNA]</scope>
    <source>
        <strain evidence="3">NBRC 101365</strain>
    </source>
</reference>
<feature type="transmembrane region" description="Helical" evidence="1">
    <location>
        <begin position="42"/>
        <end position="63"/>
    </location>
</feature>
<gene>
    <name evidence="2" type="ORF">GCM10007874_39330</name>
</gene>
<evidence type="ECO:0000313" key="2">
    <source>
        <dbReference type="EMBL" id="GLS20916.1"/>
    </source>
</evidence>
<name>A0ABQ6CRU5_9HYPH</name>
<protein>
    <recommendedName>
        <fullName evidence="4">SMODS and SLOG-associating 2TM effector domain-containing protein</fullName>
    </recommendedName>
</protein>
<keyword evidence="3" id="KW-1185">Reference proteome</keyword>
<accession>A0ABQ6CRU5</accession>
<sequence>MDTANVKTTGQLRQEPLASGSRELEYRVIHDQRLATIRSYNAWYAFGHVVAHGYFWLMLLLSLDLASRPLLIAAALIASLIVWFAYRVVLTIDRGVVVLYPRIIFLELSLGCDFYRDYLRSRPRGNTERSFIEKCEHLHAESATDLWEQIHSQFRDQDFPADRRITGHFKSAAYYSVVLFWVVVAAILLPVYFPWQ</sequence>
<keyword evidence="1" id="KW-0812">Transmembrane</keyword>
<evidence type="ECO:0000313" key="3">
    <source>
        <dbReference type="Proteomes" id="UP001156882"/>
    </source>
</evidence>
<evidence type="ECO:0008006" key="4">
    <source>
        <dbReference type="Google" id="ProtNLM"/>
    </source>
</evidence>
<evidence type="ECO:0000256" key="1">
    <source>
        <dbReference type="SAM" id="Phobius"/>
    </source>
</evidence>